<sequence length="410" mass="45703">MGLYSFLCLTSVLAASAYAGCTKNLVGDLTFKLSGYDIAFPCESTKNIYKNTGSYIPRHIIATRMQIWKDEAFVALPRYKHGVPFTLGKFSMKQKGCRPQIQPFPPCWAMQEEGNCDSLQNVVDISIDSQNQLWALDTGIVNTLQQPILRCCPKLVGFNLLTGLTVKIINLKPYVVPESRLQHVIVDYTKEGVAFAYIADGGSGAIIVINLALGTGFRIVLPNAINEGCDKDVLYIQLARKSSGNVLYFSYLGSPRLFSIKADFLQKGLATGTVVDVGAKPQSIGLVLLGTDNGAALIFRYKGESDIYIWNTETQFRPENFVLVQKGDDCRLATQVVAGYKKLIFVQRTSYWFRKEMIADWLLKLWLDTRNSCGLLKVTSLILCWLLMEVLDPRLLSILLSKPANRCFIC</sequence>
<name>A0A653D5Q8_CALMS</name>
<dbReference type="Proteomes" id="UP000410492">
    <property type="component" value="Unassembled WGS sequence"/>
</dbReference>
<dbReference type="Gene3D" id="2.120.10.30">
    <property type="entry name" value="TolB, C-terminal domain"/>
    <property type="match status" value="1"/>
</dbReference>
<proteinExistence type="inferred from homology"/>
<reference evidence="6 7" key="1">
    <citation type="submission" date="2019-01" db="EMBL/GenBank/DDBJ databases">
        <authorList>
            <person name="Sayadi A."/>
        </authorList>
    </citation>
    <scope>NUCLEOTIDE SEQUENCE [LARGE SCALE GENOMIC DNA]</scope>
</reference>
<evidence type="ECO:0000256" key="1">
    <source>
        <dbReference type="ARBA" id="ARBA00004613"/>
    </source>
</evidence>
<comment type="similarity">
    <text evidence="2">Belongs to the major royal jelly protein family.</text>
</comment>
<gene>
    <name evidence="6" type="ORF">CALMAC_LOCUS14664</name>
</gene>
<dbReference type="AlphaFoldDB" id="A0A653D5Q8"/>
<evidence type="ECO:0000256" key="2">
    <source>
        <dbReference type="ARBA" id="ARBA00009127"/>
    </source>
</evidence>
<keyword evidence="4 5" id="KW-0732">Signal</keyword>
<dbReference type="GO" id="GO:0005576">
    <property type="term" value="C:extracellular region"/>
    <property type="evidence" value="ECO:0007669"/>
    <property type="project" value="UniProtKB-SubCell"/>
</dbReference>
<accession>A0A653D5Q8</accession>
<evidence type="ECO:0000256" key="5">
    <source>
        <dbReference type="SAM" id="SignalP"/>
    </source>
</evidence>
<dbReference type="InterPro" id="IPR011042">
    <property type="entry name" value="6-blade_b-propeller_TolB-like"/>
</dbReference>
<dbReference type="PANTHER" id="PTHR10009">
    <property type="entry name" value="PROTEIN YELLOW-RELATED"/>
    <property type="match status" value="1"/>
</dbReference>
<dbReference type="InterPro" id="IPR017996">
    <property type="entry name" value="MRJP/yellow-related"/>
</dbReference>
<evidence type="ECO:0000313" key="6">
    <source>
        <dbReference type="EMBL" id="VEN55498.1"/>
    </source>
</evidence>
<dbReference type="PANTHER" id="PTHR10009:SF6">
    <property type="entry name" value="FI16876P1"/>
    <property type="match status" value="1"/>
</dbReference>
<dbReference type="OrthoDB" id="6583604at2759"/>
<feature type="chain" id="PRO_5025040783" description="Bee-milk protein" evidence="5">
    <location>
        <begin position="20"/>
        <end position="410"/>
    </location>
</feature>
<organism evidence="6 7">
    <name type="scientific">Callosobruchus maculatus</name>
    <name type="common">Southern cowpea weevil</name>
    <name type="synonym">Pulse bruchid</name>
    <dbReference type="NCBI Taxonomy" id="64391"/>
    <lineage>
        <taxon>Eukaryota</taxon>
        <taxon>Metazoa</taxon>
        <taxon>Ecdysozoa</taxon>
        <taxon>Arthropoda</taxon>
        <taxon>Hexapoda</taxon>
        <taxon>Insecta</taxon>
        <taxon>Pterygota</taxon>
        <taxon>Neoptera</taxon>
        <taxon>Endopterygota</taxon>
        <taxon>Coleoptera</taxon>
        <taxon>Polyphaga</taxon>
        <taxon>Cucujiformia</taxon>
        <taxon>Chrysomeloidea</taxon>
        <taxon>Chrysomelidae</taxon>
        <taxon>Bruchinae</taxon>
        <taxon>Bruchini</taxon>
        <taxon>Callosobruchus</taxon>
    </lineage>
</organism>
<evidence type="ECO:0000313" key="7">
    <source>
        <dbReference type="Proteomes" id="UP000410492"/>
    </source>
</evidence>
<protein>
    <recommendedName>
        <fullName evidence="8">Bee-milk protein</fullName>
    </recommendedName>
</protein>
<evidence type="ECO:0008006" key="8">
    <source>
        <dbReference type="Google" id="ProtNLM"/>
    </source>
</evidence>
<evidence type="ECO:0000256" key="4">
    <source>
        <dbReference type="ARBA" id="ARBA00022729"/>
    </source>
</evidence>
<dbReference type="Pfam" id="PF03022">
    <property type="entry name" value="MRJP"/>
    <property type="match status" value="1"/>
</dbReference>
<feature type="signal peptide" evidence="5">
    <location>
        <begin position="1"/>
        <end position="19"/>
    </location>
</feature>
<keyword evidence="3" id="KW-0964">Secreted</keyword>
<dbReference type="EMBL" id="CAACVG010010304">
    <property type="protein sequence ID" value="VEN55498.1"/>
    <property type="molecule type" value="Genomic_DNA"/>
</dbReference>
<evidence type="ECO:0000256" key="3">
    <source>
        <dbReference type="ARBA" id="ARBA00022525"/>
    </source>
</evidence>
<comment type="subcellular location">
    <subcellularLocation>
        <location evidence="1">Secreted</location>
    </subcellularLocation>
</comment>
<keyword evidence="7" id="KW-1185">Reference proteome</keyword>